<proteinExistence type="predicted"/>
<dbReference type="InterPro" id="IPR006059">
    <property type="entry name" value="SBP"/>
</dbReference>
<evidence type="ECO:0000256" key="3">
    <source>
        <dbReference type="ARBA" id="ARBA00022729"/>
    </source>
</evidence>
<dbReference type="Pfam" id="PF13416">
    <property type="entry name" value="SBP_bac_8"/>
    <property type="match status" value="1"/>
</dbReference>
<dbReference type="SUPFAM" id="SSF53850">
    <property type="entry name" value="Periplasmic binding protein-like II"/>
    <property type="match status" value="1"/>
</dbReference>
<dbReference type="KEGG" id="cag:Cagg_1703"/>
<dbReference type="PRINTS" id="PR00909">
    <property type="entry name" value="SPERMDNBNDNG"/>
</dbReference>
<evidence type="ECO:0000313" key="7">
    <source>
        <dbReference type="Proteomes" id="UP000002508"/>
    </source>
</evidence>
<dbReference type="PANTHER" id="PTHR30222:SF17">
    <property type="entry name" value="SPERMIDINE_PUTRESCINE-BINDING PERIPLASMIC PROTEIN"/>
    <property type="match status" value="1"/>
</dbReference>
<dbReference type="InterPro" id="IPR001188">
    <property type="entry name" value="Sperm_putr-bd"/>
</dbReference>
<keyword evidence="2" id="KW-0813">Transport</keyword>
<dbReference type="HOGENOM" id="CLU_026974_1_3_0"/>
<comment type="subcellular location">
    <subcellularLocation>
        <location evidence="1">Periplasm</location>
    </subcellularLocation>
</comment>
<dbReference type="EMBL" id="CP001337">
    <property type="protein sequence ID" value="ACL24604.1"/>
    <property type="molecule type" value="Genomic_DNA"/>
</dbReference>
<dbReference type="PANTHER" id="PTHR30222">
    <property type="entry name" value="SPERMIDINE/PUTRESCINE-BINDING PERIPLASMIC PROTEIN"/>
    <property type="match status" value="1"/>
</dbReference>
<dbReference type="GO" id="GO:0015846">
    <property type="term" value="P:polyamine transport"/>
    <property type="evidence" value="ECO:0007669"/>
    <property type="project" value="InterPro"/>
</dbReference>
<dbReference type="Proteomes" id="UP000002508">
    <property type="component" value="Chromosome"/>
</dbReference>
<dbReference type="STRING" id="326427.Cagg_1703"/>
<keyword evidence="5" id="KW-0472">Membrane</keyword>
<evidence type="ECO:0000256" key="5">
    <source>
        <dbReference type="SAM" id="Phobius"/>
    </source>
</evidence>
<dbReference type="eggNOG" id="COG0687">
    <property type="taxonomic scope" value="Bacteria"/>
</dbReference>
<keyword evidence="7" id="KW-1185">Reference proteome</keyword>
<evidence type="ECO:0000256" key="1">
    <source>
        <dbReference type="ARBA" id="ARBA00004418"/>
    </source>
</evidence>
<gene>
    <name evidence="6" type="ordered locus">Cagg_1703</name>
</gene>
<evidence type="ECO:0000256" key="2">
    <source>
        <dbReference type="ARBA" id="ARBA00022448"/>
    </source>
</evidence>
<dbReference type="PIRSF" id="PIRSF019574">
    <property type="entry name" value="Periplasmic_polyamine_BP"/>
    <property type="match status" value="1"/>
</dbReference>
<dbReference type="GO" id="GO:0019808">
    <property type="term" value="F:polyamine binding"/>
    <property type="evidence" value="ECO:0007669"/>
    <property type="project" value="InterPro"/>
</dbReference>
<evidence type="ECO:0000256" key="4">
    <source>
        <dbReference type="ARBA" id="ARBA00022764"/>
    </source>
</evidence>
<dbReference type="AlphaFoldDB" id="B8GAL5"/>
<feature type="transmembrane region" description="Helical" evidence="5">
    <location>
        <begin position="20"/>
        <end position="37"/>
    </location>
</feature>
<keyword evidence="3" id="KW-0732">Signal</keyword>
<protein>
    <submittedName>
        <fullName evidence="6">Extracellular solute-binding protein family 1</fullName>
    </submittedName>
</protein>
<evidence type="ECO:0000313" key="6">
    <source>
        <dbReference type="EMBL" id="ACL24604.1"/>
    </source>
</evidence>
<accession>B8GAL5</accession>
<dbReference type="GO" id="GO:0042597">
    <property type="term" value="C:periplasmic space"/>
    <property type="evidence" value="ECO:0007669"/>
    <property type="project" value="UniProtKB-SubCell"/>
</dbReference>
<feature type="transmembrane region" description="Helical" evidence="5">
    <location>
        <begin position="49"/>
        <end position="68"/>
    </location>
</feature>
<keyword evidence="5" id="KW-0812">Transmembrane</keyword>
<name>B8GAL5_CHLAD</name>
<sequence length="398" mass="44310">MPTAEEHLCKATILLPASKVAYGNILVPWIWYALLCLNNGGKNKVKMLSQLFVTICLICLTACTFIPASNPSPQPPTLTITGWAGYMPPALLDAFKNETGIEVTYIGYDNTEEAISQLQQGAQYDLLIVSYQFIPELIHNGTLAPINRANIPNIRNLSATFRDLAFDPGERYSVIYQWGITGLLVRTDLLARPIKRWSDLWNPTLDGKILLWPIPRDTINVLLKSLGYSINTTDTDQLATALARAPALAQRVGWVDSGVATATQYLVSGEYAVALAWAYDARDAQQQDERITFIIPEDGTVIWLDSFVIPTTSTHPELAEQFINFFLRPDMSALVTNELVIATANEASWPLVKPELLANTSIFPSNDILERAELEVPLDPATQKLHHEIWRVFTLTRS</sequence>
<keyword evidence="5" id="KW-1133">Transmembrane helix</keyword>
<dbReference type="Gene3D" id="3.40.190.10">
    <property type="entry name" value="Periplasmic binding protein-like II"/>
    <property type="match status" value="2"/>
</dbReference>
<organism evidence="6 7">
    <name type="scientific">Chloroflexus aggregans (strain MD-66 / DSM 9485)</name>
    <dbReference type="NCBI Taxonomy" id="326427"/>
    <lineage>
        <taxon>Bacteria</taxon>
        <taxon>Bacillati</taxon>
        <taxon>Chloroflexota</taxon>
        <taxon>Chloroflexia</taxon>
        <taxon>Chloroflexales</taxon>
        <taxon>Chloroflexineae</taxon>
        <taxon>Chloroflexaceae</taxon>
        <taxon>Chloroflexus</taxon>
    </lineage>
</organism>
<dbReference type="CDD" id="cd13590">
    <property type="entry name" value="PBP2_PotD_PotF_like"/>
    <property type="match status" value="1"/>
</dbReference>
<keyword evidence="4" id="KW-0574">Periplasm</keyword>
<reference evidence="6" key="1">
    <citation type="submission" date="2008-12" db="EMBL/GenBank/DDBJ databases">
        <title>Complete sequence of Chloroflexus aggregans DSM 9485.</title>
        <authorList>
            <consortium name="US DOE Joint Genome Institute"/>
            <person name="Lucas S."/>
            <person name="Copeland A."/>
            <person name="Lapidus A."/>
            <person name="Glavina del Rio T."/>
            <person name="Dalin E."/>
            <person name="Tice H."/>
            <person name="Pitluck S."/>
            <person name="Foster B."/>
            <person name="Larimer F."/>
            <person name="Land M."/>
            <person name="Hauser L."/>
            <person name="Kyrpides N."/>
            <person name="Mikhailova N."/>
            <person name="Bryant D."/>
            <person name="Richardson P."/>
        </authorList>
    </citation>
    <scope>NUCLEOTIDE SEQUENCE</scope>
    <source>
        <strain evidence="6">DSM 9485</strain>
    </source>
</reference>